<organism evidence="2 3">
    <name type="scientific">Geodia barretti</name>
    <name type="common">Barrett's horny sponge</name>
    <dbReference type="NCBI Taxonomy" id="519541"/>
    <lineage>
        <taxon>Eukaryota</taxon>
        <taxon>Metazoa</taxon>
        <taxon>Porifera</taxon>
        <taxon>Demospongiae</taxon>
        <taxon>Heteroscleromorpha</taxon>
        <taxon>Tetractinellida</taxon>
        <taxon>Astrophorina</taxon>
        <taxon>Geodiidae</taxon>
        <taxon>Geodia</taxon>
    </lineage>
</organism>
<keyword evidence="3" id="KW-1185">Reference proteome</keyword>
<dbReference type="PANTHER" id="PTHR42924:SF3">
    <property type="entry name" value="POLYMERASE_HISTIDINOL PHOSPHATASE N-TERMINAL DOMAIN-CONTAINING PROTEIN"/>
    <property type="match status" value="1"/>
</dbReference>
<feature type="domain" description="Polymerase/histidinol phosphatase N-terminal" evidence="1">
    <location>
        <begin position="3"/>
        <end position="70"/>
    </location>
</feature>
<protein>
    <recommendedName>
        <fullName evidence="1">Polymerase/histidinol phosphatase N-terminal domain-containing protein</fullName>
    </recommendedName>
</protein>
<dbReference type="Proteomes" id="UP001174909">
    <property type="component" value="Unassembled WGS sequence"/>
</dbReference>
<dbReference type="SMART" id="SM00481">
    <property type="entry name" value="POLIIIAc"/>
    <property type="match status" value="1"/>
</dbReference>
<evidence type="ECO:0000313" key="2">
    <source>
        <dbReference type="EMBL" id="CAI8028246.1"/>
    </source>
</evidence>
<name>A0AA35SGI9_GEOBA</name>
<sequence length="223" mass="24689">MLIDLHAHTYPKSDDSFVSADELVDAARQCGMDGICLTEHDDFWPWAAAQELSRRHGILVLPGAEINTDAGHVLVFGLDEYKFGMHKPGFLREEADRHGAVLVAAHPYRRRFLADPGQDPAARSEMLKRALDDEMLRLFDAVESRNGRGKDSENLFSDDLREGLRLPGTGGSDTHYLRQMGTAATLFERRVTSLDDLVVELKAGRMRAVDLTAAAQESKGRAG</sequence>
<dbReference type="Pfam" id="PF02811">
    <property type="entry name" value="PHP"/>
    <property type="match status" value="1"/>
</dbReference>
<evidence type="ECO:0000313" key="3">
    <source>
        <dbReference type="Proteomes" id="UP001174909"/>
    </source>
</evidence>
<accession>A0AA35SGI9</accession>
<dbReference type="EMBL" id="CASHTH010002320">
    <property type="protein sequence ID" value="CAI8028246.1"/>
    <property type="molecule type" value="Genomic_DNA"/>
</dbReference>
<dbReference type="InterPro" id="IPR003141">
    <property type="entry name" value="Pol/His_phosphatase_N"/>
</dbReference>
<dbReference type="InterPro" id="IPR016195">
    <property type="entry name" value="Pol/histidinol_Pase-like"/>
</dbReference>
<dbReference type="InterPro" id="IPR052018">
    <property type="entry name" value="PHP_domain"/>
</dbReference>
<dbReference type="Pfam" id="PF13263">
    <property type="entry name" value="PHP_C"/>
    <property type="match status" value="1"/>
</dbReference>
<comment type="caution">
    <text evidence="2">The sequence shown here is derived from an EMBL/GenBank/DDBJ whole genome shotgun (WGS) entry which is preliminary data.</text>
</comment>
<dbReference type="InterPro" id="IPR004013">
    <property type="entry name" value="PHP_dom"/>
</dbReference>
<reference evidence="2" key="1">
    <citation type="submission" date="2023-03" db="EMBL/GenBank/DDBJ databases">
        <authorList>
            <person name="Steffen K."/>
            <person name="Cardenas P."/>
        </authorList>
    </citation>
    <scope>NUCLEOTIDE SEQUENCE</scope>
</reference>
<dbReference type="NCBIfam" id="NF038032">
    <property type="entry name" value="CehA_McbA_metalo"/>
    <property type="match status" value="1"/>
</dbReference>
<dbReference type="SUPFAM" id="SSF89550">
    <property type="entry name" value="PHP domain-like"/>
    <property type="match status" value="1"/>
</dbReference>
<dbReference type="PANTHER" id="PTHR42924">
    <property type="entry name" value="EXONUCLEASE"/>
    <property type="match status" value="1"/>
</dbReference>
<dbReference type="AlphaFoldDB" id="A0AA35SGI9"/>
<dbReference type="GO" id="GO:0035312">
    <property type="term" value="F:5'-3' DNA exonuclease activity"/>
    <property type="evidence" value="ECO:0007669"/>
    <property type="project" value="TreeGrafter"/>
</dbReference>
<gene>
    <name evidence="2" type="ORF">GBAR_LOCUS16120</name>
</gene>
<dbReference type="Gene3D" id="3.20.20.140">
    <property type="entry name" value="Metal-dependent hydrolases"/>
    <property type="match status" value="1"/>
</dbReference>
<dbReference type="CDD" id="cd07432">
    <property type="entry name" value="PHP_HisPPase"/>
    <property type="match status" value="1"/>
</dbReference>
<dbReference type="GO" id="GO:0004534">
    <property type="term" value="F:5'-3' RNA exonuclease activity"/>
    <property type="evidence" value="ECO:0007669"/>
    <property type="project" value="TreeGrafter"/>
</dbReference>
<proteinExistence type="predicted"/>
<evidence type="ECO:0000259" key="1">
    <source>
        <dbReference type="SMART" id="SM00481"/>
    </source>
</evidence>